<sequence>MHRFIIVVALLIVQLPGDTSAVRTCAAQSRKIVHRFYLLRHCQRSKRNVIGLANVKTVRACADLARGSGSSTTIAPFDDFYNCQVLDCPEHRNLSSIVNDTRFDYYSMFARMLPPAAATCIPSIGVFLFEETRYNYSRAYNSCVTQHGGSLAHVASDRRTFEMARVLANLPKANDNSSLNEPLFYVGLNESIRDRFFTSAGERLDCFTFRAWAPGHPA</sequence>
<dbReference type="AlphaFoldDB" id="W5JEV2"/>
<evidence type="ECO:0000313" key="3">
    <source>
        <dbReference type="EnsemblMetazoa" id="ADAC005434-PA"/>
    </source>
</evidence>
<dbReference type="VEuPathDB" id="VectorBase:ADAR2_005710"/>
<dbReference type="VEuPathDB" id="VectorBase:ADAC005434"/>
<dbReference type="EMBL" id="ADMH02001356">
    <property type="protein sequence ID" value="ETN62882.1"/>
    <property type="molecule type" value="Genomic_DNA"/>
</dbReference>
<reference evidence="3" key="4">
    <citation type="submission" date="2015-06" db="UniProtKB">
        <authorList>
            <consortium name="EnsemblMetazoa"/>
        </authorList>
    </citation>
    <scope>IDENTIFICATION</scope>
</reference>
<keyword evidence="4" id="KW-1185">Reference proteome</keyword>
<organism evidence="2">
    <name type="scientific">Anopheles darlingi</name>
    <name type="common">Mosquito</name>
    <dbReference type="NCBI Taxonomy" id="43151"/>
    <lineage>
        <taxon>Eukaryota</taxon>
        <taxon>Metazoa</taxon>
        <taxon>Ecdysozoa</taxon>
        <taxon>Arthropoda</taxon>
        <taxon>Hexapoda</taxon>
        <taxon>Insecta</taxon>
        <taxon>Pterygota</taxon>
        <taxon>Neoptera</taxon>
        <taxon>Endopterygota</taxon>
        <taxon>Diptera</taxon>
        <taxon>Nematocera</taxon>
        <taxon>Culicoidea</taxon>
        <taxon>Culicidae</taxon>
        <taxon>Anophelinae</taxon>
        <taxon>Anopheles</taxon>
    </lineage>
</organism>
<accession>W5JEV2</accession>
<dbReference type="eggNOG" id="KOG4297">
    <property type="taxonomic scope" value="Eukaryota"/>
</dbReference>
<reference evidence="2 4" key="1">
    <citation type="journal article" date="2010" name="BMC Genomics">
        <title>Combination of measures distinguishes pre-miRNAs from other stem-loops in the genome of the newly sequenced Anopheles darlingi.</title>
        <authorList>
            <person name="Mendes N.D."/>
            <person name="Freitas A.T."/>
            <person name="Vasconcelos A.T."/>
            <person name="Sagot M.F."/>
        </authorList>
    </citation>
    <scope>NUCLEOTIDE SEQUENCE</scope>
</reference>
<evidence type="ECO:0000313" key="2">
    <source>
        <dbReference type="EMBL" id="ETN62882.1"/>
    </source>
</evidence>
<reference evidence="2" key="2">
    <citation type="submission" date="2010-05" db="EMBL/GenBank/DDBJ databases">
        <authorList>
            <person name="Almeida L.G."/>
            <person name="Nicolas M.F."/>
            <person name="Souza R.C."/>
            <person name="Vasconcelos A.T.R."/>
        </authorList>
    </citation>
    <scope>NUCLEOTIDE SEQUENCE</scope>
</reference>
<evidence type="ECO:0000313" key="4">
    <source>
        <dbReference type="Proteomes" id="UP000000673"/>
    </source>
</evidence>
<name>W5JEV2_ANODA</name>
<dbReference type="SUPFAM" id="SSF56436">
    <property type="entry name" value="C-type lectin-like"/>
    <property type="match status" value="1"/>
</dbReference>
<protein>
    <recommendedName>
        <fullName evidence="5">Secreted protein</fullName>
    </recommendedName>
</protein>
<evidence type="ECO:0008006" key="5">
    <source>
        <dbReference type="Google" id="ProtNLM"/>
    </source>
</evidence>
<reference evidence="2" key="3">
    <citation type="journal article" date="2013" name="Nucleic Acids Res.">
        <title>The genome of Anopheles darlingi, the main neotropical malaria vector.</title>
        <authorList>
            <person name="Marinotti O."/>
            <person name="Cerqueira G.C."/>
            <person name="de Almeida L.G."/>
            <person name="Ferro M.I."/>
            <person name="Loreto E.L."/>
            <person name="Zaha A."/>
            <person name="Teixeira S.M."/>
            <person name="Wespiser A.R."/>
            <person name="Almeida E Silva A."/>
            <person name="Schlindwein A.D."/>
            <person name="Pacheco A.C."/>
            <person name="Silva A.L."/>
            <person name="Graveley B.R."/>
            <person name="Walenz B.P."/>
            <person name="Lima Bde A."/>
            <person name="Ribeiro C.A."/>
            <person name="Nunes-Silva C.G."/>
            <person name="de Carvalho C.R."/>
            <person name="Soares C.M."/>
            <person name="de Menezes C.B."/>
            <person name="Matiolli C."/>
            <person name="Caffrey D."/>
            <person name="Araujo D.A."/>
            <person name="de Oliveira D.M."/>
            <person name="Golenbock D."/>
            <person name="Grisard E.C."/>
            <person name="Fantinatti-Garboggini F."/>
            <person name="de Carvalho F.M."/>
            <person name="Barcellos F.G."/>
            <person name="Prosdocimi F."/>
            <person name="May G."/>
            <person name="Azevedo Junior G.M."/>
            <person name="Guimaraes G.M."/>
            <person name="Goldman G.H."/>
            <person name="Padilha I.Q."/>
            <person name="Batista Jda S."/>
            <person name="Ferro J.A."/>
            <person name="Ribeiro J.M."/>
            <person name="Fietto J.L."/>
            <person name="Dabbas K.M."/>
            <person name="Cerdeira L."/>
            <person name="Agnez-Lima L.F."/>
            <person name="Brocchi M."/>
            <person name="de Carvalho M.O."/>
            <person name="Teixeira Mde M."/>
            <person name="Diniz Maia Mde M."/>
            <person name="Goldman M.H."/>
            <person name="Cruz Schneider M.P."/>
            <person name="Felipe M.S."/>
            <person name="Hungria M."/>
            <person name="Nicolas M.F."/>
            <person name="Pereira M."/>
            <person name="Montes M.A."/>
            <person name="Cantao M.E."/>
            <person name="Vincentz M."/>
            <person name="Rafael M.S."/>
            <person name="Silverman N."/>
            <person name="Stoco P.H."/>
            <person name="Souza R.C."/>
            <person name="Vicentini R."/>
            <person name="Gazzinelli R.T."/>
            <person name="Neves Rde O."/>
            <person name="Silva R."/>
            <person name="Astolfi-Filho S."/>
            <person name="Maciel T.E."/>
            <person name="Urmenyi T.P."/>
            <person name="Tadei W.P."/>
            <person name="Camargo E.P."/>
            <person name="de Vasconcelos A.T."/>
        </authorList>
    </citation>
    <scope>NUCLEOTIDE SEQUENCE</scope>
</reference>
<gene>
    <name evidence="2" type="ORF">AND_005434</name>
</gene>
<dbReference type="EnsemblMetazoa" id="ADAC005434-RA">
    <property type="protein sequence ID" value="ADAC005434-PA"/>
    <property type="gene ID" value="ADAC005434"/>
</dbReference>
<keyword evidence="1" id="KW-0732">Signal</keyword>
<dbReference type="InterPro" id="IPR016186">
    <property type="entry name" value="C-type_lectin-like/link_sf"/>
</dbReference>
<dbReference type="Gene3D" id="3.10.100.10">
    <property type="entry name" value="Mannose-Binding Protein A, subunit A"/>
    <property type="match status" value="1"/>
</dbReference>
<dbReference type="STRING" id="43151.W5JEV2"/>
<dbReference type="HOGENOM" id="CLU_075159_0_0_1"/>
<dbReference type="Proteomes" id="UP000000673">
    <property type="component" value="Unassembled WGS sequence"/>
</dbReference>
<evidence type="ECO:0000256" key="1">
    <source>
        <dbReference type="SAM" id="SignalP"/>
    </source>
</evidence>
<feature type="signal peptide" evidence="1">
    <location>
        <begin position="1"/>
        <end position="21"/>
    </location>
</feature>
<feature type="chain" id="PRO_5010155336" description="Secreted protein" evidence="1">
    <location>
        <begin position="22"/>
        <end position="218"/>
    </location>
</feature>
<proteinExistence type="predicted"/>
<dbReference type="InterPro" id="IPR016187">
    <property type="entry name" value="CTDL_fold"/>
</dbReference>